<name>A0ACB0JAP7_TRIPR</name>
<protein>
    <submittedName>
        <fullName evidence="1">Uncharacterized protein</fullName>
    </submittedName>
</protein>
<keyword evidence="2" id="KW-1185">Reference proteome</keyword>
<dbReference type="EMBL" id="CASHSV030000024">
    <property type="protein sequence ID" value="CAJ2640722.1"/>
    <property type="molecule type" value="Genomic_DNA"/>
</dbReference>
<comment type="caution">
    <text evidence="1">The sequence shown here is derived from an EMBL/GenBank/DDBJ whole genome shotgun (WGS) entry which is preliminary data.</text>
</comment>
<evidence type="ECO:0000313" key="1">
    <source>
        <dbReference type="EMBL" id="CAJ2640722.1"/>
    </source>
</evidence>
<evidence type="ECO:0000313" key="2">
    <source>
        <dbReference type="Proteomes" id="UP001177021"/>
    </source>
</evidence>
<organism evidence="1 2">
    <name type="scientific">Trifolium pratense</name>
    <name type="common">Red clover</name>
    <dbReference type="NCBI Taxonomy" id="57577"/>
    <lineage>
        <taxon>Eukaryota</taxon>
        <taxon>Viridiplantae</taxon>
        <taxon>Streptophyta</taxon>
        <taxon>Embryophyta</taxon>
        <taxon>Tracheophyta</taxon>
        <taxon>Spermatophyta</taxon>
        <taxon>Magnoliopsida</taxon>
        <taxon>eudicotyledons</taxon>
        <taxon>Gunneridae</taxon>
        <taxon>Pentapetalae</taxon>
        <taxon>rosids</taxon>
        <taxon>fabids</taxon>
        <taxon>Fabales</taxon>
        <taxon>Fabaceae</taxon>
        <taxon>Papilionoideae</taxon>
        <taxon>50 kb inversion clade</taxon>
        <taxon>NPAAA clade</taxon>
        <taxon>Hologalegina</taxon>
        <taxon>IRL clade</taxon>
        <taxon>Trifolieae</taxon>
        <taxon>Trifolium</taxon>
    </lineage>
</organism>
<dbReference type="Proteomes" id="UP001177021">
    <property type="component" value="Unassembled WGS sequence"/>
</dbReference>
<reference evidence="1" key="1">
    <citation type="submission" date="2023-10" db="EMBL/GenBank/DDBJ databases">
        <authorList>
            <person name="Rodriguez Cubillos JULIANA M."/>
            <person name="De Vega J."/>
        </authorList>
    </citation>
    <scope>NUCLEOTIDE SEQUENCE</scope>
</reference>
<sequence length="285" mass="33064">MASCSNAAKEAEAESTKVPNWLELPRDITENILLRLDTIDIVKSVCLVCPLWWNIFKDPLMWQSIHMTNFKRLSYIDLRKICRYAVERSRGHLLDIDIKYFGTEDLLQYIAQNGSNLRSMQLVSCIFNSDEGFCEAVRKFSRLEELNISLCDNISDDSLEVIGISCPLLKSLKFNRCRGSPIWRGLDSDAFIISETMSRLRCLEIKRNPLTDVGLVAILDKCPLLEYLDIQDCYNLSLGESLRKRCIEQIKDLRLPILNKCEDFDYDEYDSYFLGLILSWRPEMM</sequence>
<gene>
    <name evidence="1" type="ORF">MILVUS5_LOCUS10520</name>
</gene>
<proteinExistence type="predicted"/>
<accession>A0ACB0JAP7</accession>